<dbReference type="GO" id="GO:0006424">
    <property type="term" value="P:glutamyl-tRNA aminoacylation"/>
    <property type="evidence" value="ECO:0007669"/>
    <property type="project" value="UniProtKB-UniRule"/>
</dbReference>
<evidence type="ECO:0000256" key="2">
    <source>
        <dbReference type="ARBA" id="ARBA00022598"/>
    </source>
</evidence>
<evidence type="ECO:0000256" key="5">
    <source>
        <dbReference type="ARBA" id="ARBA00022917"/>
    </source>
</evidence>
<keyword evidence="7" id="KW-0963">Cytoplasm</keyword>
<dbReference type="Gene3D" id="3.40.50.620">
    <property type="entry name" value="HUPs"/>
    <property type="match status" value="2"/>
</dbReference>
<organism evidence="10 11">
    <name type="scientific">Candidatus Nomurabacteria bacterium GW2011_GWB1_40_7</name>
    <dbReference type="NCBI Taxonomy" id="1618744"/>
    <lineage>
        <taxon>Bacteria</taxon>
        <taxon>Candidatus Nomuraibacteriota</taxon>
    </lineage>
</organism>
<dbReference type="GO" id="GO:0005829">
    <property type="term" value="C:cytosol"/>
    <property type="evidence" value="ECO:0007669"/>
    <property type="project" value="TreeGrafter"/>
</dbReference>
<dbReference type="InterPro" id="IPR014729">
    <property type="entry name" value="Rossmann-like_a/b/a_fold"/>
</dbReference>
<evidence type="ECO:0000259" key="9">
    <source>
        <dbReference type="Pfam" id="PF19269"/>
    </source>
</evidence>
<dbReference type="InterPro" id="IPR045462">
    <property type="entry name" value="aa-tRNA-synth_I_cd-bd"/>
</dbReference>
<name>A0A0G0SZS6_9BACT</name>
<dbReference type="HAMAP" id="MF_00022">
    <property type="entry name" value="Glu_tRNA_synth_type1"/>
    <property type="match status" value="1"/>
</dbReference>
<dbReference type="GO" id="GO:0004818">
    <property type="term" value="F:glutamate-tRNA ligase activity"/>
    <property type="evidence" value="ECO:0007669"/>
    <property type="project" value="UniProtKB-UniRule"/>
</dbReference>
<dbReference type="Pfam" id="PF00749">
    <property type="entry name" value="tRNA-synt_1c"/>
    <property type="match status" value="1"/>
</dbReference>
<evidence type="ECO:0000256" key="7">
    <source>
        <dbReference type="HAMAP-Rule" id="MF_00022"/>
    </source>
</evidence>
<dbReference type="PATRIC" id="fig|1618744.3.peg.363"/>
<dbReference type="InterPro" id="IPR008925">
    <property type="entry name" value="aa_tRNA-synth_I_cd-bd_sf"/>
</dbReference>
<comment type="caution">
    <text evidence="10">The sequence shown here is derived from an EMBL/GenBank/DDBJ whole genome shotgun (WGS) entry which is preliminary data.</text>
</comment>
<evidence type="ECO:0000256" key="3">
    <source>
        <dbReference type="ARBA" id="ARBA00022741"/>
    </source>
</evidence>
<dbReference type="GO" id="GO:0005524">
    <property type="term" value="F:ATP binding"/>
    <property type="evidence" value="ECO:0007669"/>
    <property type="project" value="UniProtKB-UniRule"/>
</dbReference>
<dbReference type="SUPFAM" id="SSF48163">
    <property type="entry name" value="An anticodon-binding domain of class I aminoacyl-tRNA synthetases"/>
    <property type="match status" value="1"/>
</dbReference>
<keyword evidence="3 7" id="KW-0547">Nucleotide-binding</keyword>
<dbReference type="EMBL" id="LBZL01000008">
    <property type="protein sequence ID" value="KKR70318.1"/>
    <property type="molecule type" value="Genomic_DNA"/>
</dbReference>
<dbReference type="InterPro" id="IPR049940">
    <property type="entry name" value="GluQ/Sye"/>
</dbReference>
<dbReference type="GO" id="GO:0008270">
    <property type="term" value="F:zinc ion binding"/>
    <property type="evidence" value="ECO:0007669"/>
    <property type="project" value="InterPro"/>
</dbReference>
<proteinExistence type="inferred from homology"/>
<gene>
    <name evidence="7" type="primary">gltX</name>
    <name evidence="10" type="ORF">UU13_C0008G0014</name>
</gene>
<evidence type="ECO:0000313" key="10">
    <source>
        <dbReference type="EMBL" id="KKR70318.1"/>
    </source>
</evidence>
<dbReference type="GO" id="GO:0000049">
    <property type="term" value="F:tRNA binding"/>
    <property type="evidence" value="ECO:0007669"/>
    <property type="project" value="InterPro"/>
</dbReference>
<dbReference type="InterPro" id="IPR004527">
    <property type="entry name" value="Glu-tRNA-ligase_bac/mito"/>
</dbReference>
<protein>
    <recommendedName>
        <fullName evidence="7">Glutamate--tRNA ligase</fullName>
        <ecNumber evidence="7">6.1.1.17</ecNumber>
    </recommendedName>
    <alternativeName>
        <fullName evidence="7">Glutamyl-tRNA synthetase</fullName>
        <shortName evidence="7">GluRS</shortName>
    </alternativeName>
</protein>
<dbReference type="InterPro" id="IPR020751">
    <property type="entry name" value="aa-tRNA-synth_I_codon-bd_sub2"/>
</dbReference>
<dbReference type="PRINTS" id="PR00987">
    <property type="entry name" value="TRNASYNTHGLU"/>
</dbReference>
<keyword evidence="2 7" id="KW-0436">Ligase</keyword>
<dbReference type="PANTHER" id="PTHR43311">
    <property type="entry name" value="GLUTAMATE--TRNA LIGASE"/>
    <property type="match status" value="1"/>
</dbReference>
<comment type="subunit">
    <text evidence="7">Monomer.</text>
</comment>
<dbReference type="Gene3D" id="1.10.10.350">
    <property type="match status" value="1"/>
</dbReference>
<feature type="domain" description="Glutamyl/glutaminyl-tRNA synthetase class Ib catalytic" evidence="8">
    <location>
        <begin position="102"/>
        <end position="280"/>
    </location>
</feature>
<accession>A0A0G0SZS6</accession>
<feature type="domain" description="Aminoacyl-tRNA synthetase class I anticodon-binding" evidence="9">
    <location>
        <begin position="307"/>
        <end position="435"/>
    </location>
</feature>
<dbReference type="InterPro" id="IPR033910">
    <property type="entry name" value="GluRS_core"/>
</dbReference>
<keyword evidence="6 7" id="KW-0030">Aminoacyl-tRNA synthetase</keyword>
<reference evidence="10 11" key="1">
    <citation type="journal article" date="2015" name="Nature">
        <title>rRNA introns, odd ribosomes, and small enigmatic genomes across a large radiation of phyla.</title>
        <authorList>
            <person name="Brown C.T."/>
            <person name="Hug L.A."/>
            <person name="Thomas B.C."/>
            <person name="Sharon I."/>
            <person name="Castelle C.J."/>
            <person name="Singh A."/>
            <person name="Wilkins M.J."/>
            <person name="Williams K.H."/>
            <person name="Banfield J.F."/>
        </authorList>
    </citation>
    <scope>NUCLEOTIDE SEQUENCE [LARGE SCALE GENOMIC DNA]</scope>
</reference>
<evidence type="ECO:0000256" key="6">
    <source>
        <dbReference type="ARBA" id="ARBA00023146"/>
    </source>
</evidence>
<comment type="caution">
    <text evidence="7">Lacks conserved residue(s) required for the propagation of feature annotation.</text>
</comment>
<keyword evidence="4 7" id="KW-0067">ATP-binding</keyword>
<comment type="subcellular location">
    <subcellularLocation>
        <location evidence="7">Cytoplasm</location>
    </subcellularLocation>
</comment>
<feature type="binding site" evidence="7">
    <location>
        <position position="214"/>
    </location>
    <ligand>
        <name>ATP</name>
        <dbReference type="ChEBI" id="CHEBI:30616"/>
    </ligand>
</feature>
<evidence type="ECO:0000259" key="8">
    <source>
        <dbReference type="Pfam" id="PF00749"/>
    </source>
</evidence>
<feature type="short sequence motif" description="'HIGH' region" evidence="7">
    <location>
        <begin position="12"/>
        <end position="22"/>
    </location>
</feature>
<keyword evidence="5 7" id="KW-0648">Protein biosynthesis</keyword>
<dbReference type="PANTHER" id="PTHR43311:SF2">
    <property type="entry name" value="GLUTAMATE--TRNA LIGASE, MITOCHONDRIAL-RELATED"/>
    <property type="match status" value="1"/>
</dbReference>
<comment type="function">
    <text evidence="7">Catalyzes the attachment of glutamate to tRNA(Glu) in a two-step reaction: glutamate is first activated by ATP to form Glu-AMP and then transferred to the acceptor end of tRNA(Glu).</text>
</comment>
<dbReference type="PROSITE" id="PS00178">
    <property type="entry name" value="AA_TRNA_LIGASE_I"/>
    <property type="match status" value="1"/>
</dbReference>
<evidence type="ECO:0000256" key="4">
    <source>
        <dbReference type="ARBA" id="ARBA00022840"/>
    </source>
</evidence>
<comment type="catalytic activity">
    <reaction evidence="7">
        <text>tRNA(Glu) + L-glutamate + ATP = L-glutamyl-tRNA(Glu) + AMP + diphosphate</text>
        <dbReference type="Rhea" id="RHEA:23540"/>
        <dbReference type="Rhea" id="RHEA-COMP:9663"/>
        <dbReference type="Rhea" id="RHEA-COMP:9680"/>
        <dbReference type="ChEBI" id="CHEBI:29985"/>
        <dbReference type="ChEBI" id="CHEBI:30616"/>
        <dbReference type="ChEBI" id="CHEBI:33019"/>
        <dbReference type="ChEBI" id="CHEBI:78442"/>
        <dbReference type="ChEBI" id="CHEBI:78520"/>
        <dbReference type="ChEBI" id="CHEBI:456215"/>
        <dbReference type="EC" id="6.1.1.17"/>
    </reaction>
</comment>
<dbReference type="CDD" id="cd00808">
    <property type="entry name" value="GluRS_core"/>
    <property type="match status" value="1"/>
</dbReference>
<dbReference type="InterPro" id="IPR001412">
    <property type="entry name" value="aa-tRNA-synth_I_CS"/>
</dbReference>
<dbReference type="EC" id="6.1.1.17" evidence="7"/>
<evidence type="ECO:0000313" key="11">
    <source>
        <dbReference type="Proteomes" id="UP000034452"/>
    </source>
</evidence>
<dbReference type="Proteomes" id="UP000034452">
    <property type="component" value="Unassembled WGS sequence"/>
</dbReference>
<dbReference type="InterPro" id="IPR020058">
    <property type="entry name" value="Glu/Gln-tRNA-synth_Ib_cat-dom"/>
</dbReference>
<sequence>MADNKVVTRFAPSPTGFLHLGNYRTAIFAYLYAKKHDGSFVLRIEDTDRERSKKEYEDNVIESLNWLGLSYDKFYRQSEHLDKHKFYLEKMIKEGSAYVSKEQAKDDSGEIKELVRFKNPNIDVAFKDEIKGEVMMNTKDLGDFVIARNLNEPLFHLAVVVDDFEAGITHVIRGEDHVSNTPRQILIQRAIGAPTPIYAHLPLVLGPDKLKLSKRRGALPLTEYKNRGFLPEAILNGMAFVGWNPGTDKEIFTRKELIKAFDLARVQKSPAIFNEEKLEWFNKEHINLLPKEEIEKNILTWLPENMKNPKLVPIIFERINKWGDVKDMAERGELGFFFKQPEYKKEKLIFKNTAPEKISENLKQAIKALENLDEKDFNQENIKIALMAVADKLGSRGELLHPVRFALSGLDKSPDPFTIASILGKNETLSRLQKAV</sequence>
<comment type="similarity">
    <text evidence="1 7">Belongs to the class-I aminoacyl-tRNA synthetase family. Glutamate--tRNA ligase type 1 subfamily.</text>
</comment>
<dbReference type="InterPro" id="IPR000924">
    <property type="entry name" value="Glu/Gln-tRNA-synth"/>
</dbReference>
<dbReference type="AlphaFoldDB" id="A0A0G0SZS6"/>
<dbReference type="Pfam" id="PF19269">
    <property type="entry name" value="Anticodon_2"/>
    <property type="match status" value="1"/>
</dbReference>
<dbReference type="SUPFAM" id="SSF52374">
    <property type="entry name" value="Nucleotidylyl transferase"/>
    <property type="match status" value="1"/>
</dbReference>
<evidence type="ECO:0000256" key="1">
    <source>
        <dbReference type="ARBA" id="ARBA00007894"/>
    </source>
</evidence>
<feature type="short sequence motif" description="'KMSKS' region" evidence="7">
    <location>
        <begin position="211"/>
        <end position="215"/>
    </location>
</feature>